<reference evidence="2 3" key="1">
    <citation type="submission" date="2019-07" db="EMBL/GenBank/DDBJ databases">
        <title>Gilliamella genomes.</title>
        <authorList>
            <person name="Zheng H."/>
        </authorList>
    </citation>
    <scope>NUCLEOTIDE SEQUENCE [LARGE SCALE GENOMIC DNA]</scope>
    <source>
        <strain evidence="2 3">W8131</strain>
    </source>
</reference>
<proteinExistence type="predicted"/>
<feature type="signal peptide" evidence="1">
    <location>
        <begin position="1"/>
        <end position="21"/>
    </location>
</feature>
<sequence>MKIFKYSLFLLCSLSSVGCFESSTTGKSVKRLIDNPTDKEIKVAIDGNELAIPAKSGVEYEFEYGKHNIAYNNESFEIVVKPVKFNGHGFINPTQSNYMLHTFIYATENTSDETYDKLYEESLNKVEVILNGEQVEVELPVKVVNDFFIEDKDNNWDYSIGQKIPKKVTENINNNQSYQLDIIKIYRESAYLKFLKKDWLEKDDEISFLNKPKKLSEINQYVFPKLDLESIRCDEGKKYLLDTLDKWQQLFTLTGSDFASKYEGLGGYDGMHALLDSKKLCPEDKDPEQTYFKAIRPLDDALTNGRDMYFFIIK</sequence>
<evidence type="ECO:0000313" key="3">
    <source>
        <dbReference type="Proteomes" id="UP000319138"/>
    </source>
</evidence>
<feature type="chain" id="PRO_5021913305" description="Lipoprotein" evidence="1">
    <location>
        <begin position="22"/>
        <end position="314"/>
    </location>
</feature>
<dbReference type="Proteomes" id="UP000319138">
    <property type="component" value="Unassembled WGS sequence"/>
</dbReference>
<dbReference type="EMBL" id="VMHL01000001">
    <property type="protein sequence ID" value="TSJ91925.1"/>
    <property type="molecule type" value="Genomic_DNA"/>
</dbReference>
<name>A0A556RSQ8_9GAMM</name>
<gene>
    <name evidence="2" type="ORF">FPQ14_01260</name>
</gene>
<evidence type="ECO:0000256" key="1">
    <source>
        <dbReference type="SAM" id="SignalP"/>
    </source>
</evidence>
<accession>A0A556RSQ8</accession>
<comment type="caution">
    <text evidence="2">The sequence shown here is derived from an EMBL/GenBank/DDBJ whole genome shotgun (WGS) entry which is preliminary data.</text>
</comment>
<dbReference type="AlphaFoldDB" id="A0A556RSQ8"/>
<dbReference type="PROSITE" id="PS51257">
    <property type="entry name" value="PROKAR_LIPOPROTEIN"/>
    <property type="match status" value="1"/>
</dbReference>
<dbReference type="RefSeq" id="WP_144187750.1">
    <property type="nucleotide sequence ID" value="NZ_VMHL01000001.1"/>
</dbReference>
<keyword evidence="1" id="KW-0732">Signal</keyword>
<evidence type="ECO:0000313" key="2">
    <source>
        <dbReference type="EMBL" id="TSJ91925.1"/>
    </source>
</evidence>
<evidence type="ECO:0008006" key="4">
    <source>
        <dbReference type="Google" id="ProtNLM"/>
    </source>
</evidence>
<organism evidence="2 3">
    <name type="scientific">Gilliamella apicola</name>
    <dbReference type="NCBI Taxonomy" id="1196095"/>
    <lineage>
        <taxon>Bacteria</taxon>
        <taxon>Pseudomonadati</taxon>
        <taxon>Pseudomonadota</taxon>
        <taxon>Gammaproteobacteria</taxon>
        <taxon>Orbales</taxon>
        <taxon>Orbaceae</taxon>
        <taxon>Gilliamella</taxon>
    </lineage>
</organism>
<protein>
    <recommendedName>
        <fullName evidence="4">Lipoprotein</fullName>
    </recommendedName>
</protein>